<evidence type="ECO:0000313" key="2">
    <source>
        <dbReference type="EMBL" id="PEN54175.1"/>
    </source>
</evidence>
<gene>
    <name evidence="2" type="ORF">CN596_13660</name>
    <name evidence="3" type="ORF">COF62_24370</name>
</gene>
<proteinExistence type="predicted"/>
<evidence type="ECO:0000256" key="1">
    <source>
        <dbReference type="SAM" id="MobiDB-lite"/>
    </source>
</evidence>
<organism evidence="3 5">
    <name type="scientific">Bacillus toyonensis</name>
    <dbReference type="NCBI Taxonomy" id="155322"/>
    <lineage>
        <taxon>Bacteria</taxon>
        <taxon>Bacillati</taxon>
        <taxon>Bacillota</taxon>
        <taxon>Bacilli</taxon>
        <taxon>Bacillales</taxon>
        <taxon>Bacillaceae</taxon>
        <taxon>Bacillus</taxon>
        <taxon>Bacillus cereus group</taxon>
    </lineage>
</organism>
<name>A0AAP8EZI1_9BACI</name>
<feature type="region of interest" description="Disordered" evidence="1">
    <location>
        <begin position="1"/>
        <end position="25"/>
    </location>
</feature>
<reference evidence="3 5" key="1">
    <citation type="submission" date="2017-09" db="EMBL/GenBank/DDBJ databases">
        <title>Large-scale bioinformatics analysis of Bacillus genomes uncovers conserved roles of natural products in bacterial physiology.</title>
        <authorList>
            <consortium name="Agbiome Team Llc"/>
            <person name="Bleich R.M."/>
            <person name="Grubbs K.J."/>
            <person name="Santa Maria K.C."/>
            <person name="Allen S.E."/>
            <person name="Farag S."/>
            <person name="Shank E.A."/>
            <person name="Bowers A."/>
        </authorList>
    </citation>
    <scope>NUCLEOTIDE SEQUENCE [LARGE SCALE GENOMIC DNA]</scope>
    <source>
        <strain evidence="3 5">AFS042148</strain>
    </source>
</reference>
<comment type="caution">
    <text evidence="3">The sequence shown here is derived from an EMBL/GenBank/DDBJ whole genome shotgun (WGS) entry which is preliminary data.</text>
</comment>
<reference evidence="2 4" key="2">
    <citation type="submission" date="2017-09" db="EMBL/GenBank/DDBJ databases">
        <title>Large-scale bioinformatics analysis of Bacillus genomes uncovers conserved roles of natural products in bacterial physiology.</title>
        <authorList>
            <consortium name="Agbiome Team Llc"/>
            <person name="Bleich R.M."/>
            <person name="Kirk G.J."/>
            <person name="Santa Maria K.C."/>
            <person name="Allen S.E."/>
            <person name="Farag S."/>
            <person name="Shank E.A."/>
            <person name="Bowers A."/>
        </authorList>
    </citation>
    <scope>NUCLEOTIDE SEQUENCE [LARGE SCALE GENOMIC DNA]</scope>
    <source>
        <strain evidence="2 4">AFS027958</strain>
    </source>
</reference>
<dbReference type="AlphaFoldDB" id="A0AAP8EZI1"/>
<dbReference type="NCBIfam" id="NF041643">
    <property type="entry name" value="EAxFAS_anti"/>
    <property type="match status" value="1"/>
</dbReference>
<evidence type="ECO:0000313" key="4">
    <source>
        <dbReference type="Proteomes" id="UP000220934"/>
    </source>
</evidence>
<dbReference type="EMBL" id="NUAJ01000014">
    <property type="protein sequence ID" value="PEN54175.1"/>
    <property type="molecule type" value="Genomic_DNA"/>
</dbReference>
<accession>A0AAP8EZI1</accession>
<dbReference type="EMBL" id="NUSY01000037">
    <property type="protein sequence ID" value="PHE08780.1"/>
    <property type="molecule type" value="Genomic_DNA"/>
</dbReference>
<protein>
    <submittedName>
        <fullName evidence="3">Uncharacterized protein</fullName>
    </submittedName>
</protein>
<sequence>MARSECEVDGASDLEAPFASGEEAKSPNILATVAGLHKKRK</sequence>
<dbReference type="Proteomes" id="UP000220934">
    <property type="component" value="Unassembled WGS sequence"/>
</dbReference>
<dbReference type="RefSeq" id="WP_002039959.1">
    <property type="nucleotide sequence ID" value="NZ_JARMKV010000029.1"/>
</dbReference>
<dbReference type="Proteomes" id="UP000224044">
    <property type="component" value="Unassembled WGS sequence"/>
</dbReference>
<evidence type="ECO:0000313" key="3">
    <source>
        <dbReference type="EMBL" id="PHE08780.1"/>
    </source>
</evidence>
<evidence type="ECO:0000313" key="5">
    <source>
        <dbReference type="Proteomes" id="UP000224044"/>
    </source>
</evidence>